<proteinExistence type="predicted"/>
<dbReference type="Pfam" id="PF00300">
    <property type="entry name" value="His_Phos_1"/>
    <property type="match status" value="1"/>
</dbReference>
<name>A0A443SFU9_9ACAR</name>
<dbReference type="PANTHER" id="PTHR16469">
    <property type="entry name" value="UBIQUITIN-ASSOCIATED AND SH3 DOMAIN-CONTAINING BA-RELATED"/>
    <property type="match status" value="1"/>
</dbReference>
<comment type="caution">
    <text evidence="2">The sequence shown here is derived from an EMBL/GenBank/DDBJ whole genome shotgun (WGS) entry which is preliminary data.</text>
</comment>
<reference evidence="2 3" key="1">
    <citation type="journal article" date="2018" name="Gigascience">
        <title>Genomes of trombidid mites reveal novel predicted allergens and laterally-transferred genes associated with secondary metabolism.</title>
        <authorList>
            <person name="Dong X."/>
            <person name="Chaisiri K."/>
            <person name="Xia D."/>
            <person name="Armstrong S.D."/>
            <person name="Fang Y."/>
            <person name="Donnelly M.J."/>
            <person name="Kadowaki T."/>
            <person name="McGarry J.W."/>
            <person name="Darby A.C."/>
            <person name="Makepeace B.L."/>
        </authorList>
    </citation>
    <scope>NUCLEOTIDE SEQUENCE [LARGE SCALE GENOMIC DNA]</scope>
    <source>
        <strain evidence="2">UoL-UT</strain>
    </source>
</reference>
<dbReference type="AlphaFoldDB" id="A0A443SFU9"/>
<evidence type="ECO:0000313" key="3">
    <source>
        <dbReference type="Proteomes" id="UP000288716"/>
    </source>
</evidence>
<dbReference type="OrthoDB" id="414418at2759"/>
<gene>
    <name evidence="2" type="ORF">B4U80_12982</name>
</gene>
<feature type="binding site" evidence="1">
    <location>
        <position position="98"/>
    </location>
    <ligand>
        <name>substrate</name>
    </ligand>
</feature>
<dbReference type="VEuPathDB" id="VectorBase:LDEU005650"/>
<dbReference type="SUPFAM" id="SSF53254">
    <property type="entry name" value="Phosphoglycerate mutase-like"/>
    <property type="match status" value="1"/>
</dbReference>
<keyword evidence="3" id="KW-1185">Reference proteome</keyword>
<dbReference type="InterPro" id="IPR013078">
    <property type="entry name" value="His_Pase_superF_clade-1"/>
</dbReference>
<dbReference type="Gene3D" id="3.40.50.1240">
    <property type="entry name" value="Phosphoglycerate mutase-like"/>
    <property type="match status" value="1"/>
</dbReference>
<accession>A0A443SFU9</accession>
<dbReference type="CDD" id="cd07040">
    <property type="entry name" value="HP"/>
    <property type="match status" value="1"/>
</dbReference>
<dbReference type="STRING" id="299467.A0A443SFU9"/>
<dbReference type="InterPro" id="IPR029033">
    <property type="entry name" value="His_PPase_superfam"/>
</dbReference>
<dbReference type="GO" id="GO:0016791">
    <property type="term" value="F:phosphatase activity"/>
    <property type="evidence" value="ECO:0007669"/>
    <property type="project" value="UniProtKB-ARBA"/>
</dbReference>
<sequence length="279" mass="31964">MLNRRELYIIRHGERCDQVFGTNKLNWIQACFDKDGNYNRFDLNLPKENEIPKRDDWRDFAKDAPLTRLGTFQASITGEELAESGVNFSYAYCSPSFRCVQTTHFVLKSMGIEQTVKINIEPGLFEWLGETYKTGAPNWMSPMQIKNYGFNVNIDYKPIMNVDKLLECFGESCVEWYQRSFKIVSSILSSLPSGDNFNEKGDNVLIVAHGGSMDPLTRMLTGKQPNKNGDLADLTPFCGVLRVKCNNDGKYGIVDPSIRGFKHLSNFVYQWQQLNEYIE</sequence>
<dbReference type="Proteomes" id="UP000288716">
    <property type="component" value="Unassembled WGS sequence"/>
</dbReference>
<dbReference type="PANTHER" id="PTHR16469:SF27">
    <property type="entry name" value="UBIQUITIN-ASSOCIATED AND SH3 DOMAIN-CONTAINING BA-RELATED"/>
    <property type="match status" value="1"/>
</dbReference>
<protein>
    <submittedName>
        <fullName evidence="2">Protein UBASH3A-like protein</fullName>
    </submittedName>
</protein>
<dbReference type="EMBL" id="NCKV01002798">
    <property type="protein sequence ID" value="RWS26390.1"/>
    <property type="molecule type" value="Genomic_DNA"/>
</dbReference>
<dbReference type="InterPro" id="IPR051710">
    <property type="entry name" value="Phosphatase_SH3-domain"/>
</dbReference>
<evidence type="ECO:0000313" key="2">
    <source>
        <dbReference type="EMBL" id="RWS26390.1"/>
    </source>
</evidence>
<evidence type="ECO:0000256" key="1">
    <source>
        <dbReference type="PIRSR" id="PIRSR613078-2"/>
    </source>
</evidence>
<organism evidence="2 3">
    <name type="scientific">Leptotrombidium deliense</name>
    <dbReference type="NCBI Taxonomy" id="299467"/>
    <lineage>
        <taxon>Eukaryota</taxon>
        <taxon>Metazoa</taxon>
        <taxon>Ecdysozoa</taxon>
        <taxon>Arthropoda</taxon>
        <taxon>Chelicerata</taxon>
        <taxon>Arachnida</taxon>
        <taxon>Acari</taxon>
        <taxon>Acariformes</taxon>
        <taxon>Trombidiformes</taxon>
        <taxon>Prostigmata</taxon>
        <taxon>Anystina</taxon>
        <taxon>Parasitengona</taxon>
        <taxon>Trombiculoidea</taxon>
        <taxon>Trombiculidae</taxon>
        <taxon>Leptotrombidium</taxon>
    </lineage>
</organism>